<dbReference type="Gene3D" id="3.40.190.10">
    <property type="entry name" value="Periplasmic binding protein-like II"/>
    <property type="match status" value="2"/>
</dbReference>
<dbReference type="PROSITE" id="PS51257">
    <property type="entry name" value="PROKAR_LIPOPROTEIN"/>
    <property type="match status" value="1"/>
</dbReference>
<evidence type="ECO:0000256" key="3">
    <source>
        <dbReference type="ARBA" id="ARBA00022729"/>
    </source>
</evidence>
<dbReference type="InterPro" id="IPR001638">
    <property type="entry name" value="Solute-binding_3/MltF_N"/>
</dbReference>
<dbReference type="EMBL" id="VMNX01000008">
    <property type="protein sequence ID" value="MPY47981.1"/>
    <property type="molecule type" value="Genomic_DNA"/>
</dbReference>
<proteinExistence type="inferred from homology"/>
<dbReference type="AlphaFoldDB" id="A0A5N8WKL9"/>
<keyword evidence="7" id="KW-1185">Reference proteome</keyword>
<evidence type="ECO:0000313" key="6">
    <source>
        <dbReference type="EMBL" id="MPY47981.1"/>
    </source>
</evidence>
<reference evidence="6 7" key="1">
    <citation type="submission" date="2019-09" db="EMBL/GenBank/DDBJ databases">
        <authorList>
            <person name="Duangmal K."/>
            <person name="Teo W.F.A."/>
            <person name="Lipun K."/>
        </authorList>
    </citation>
    <scope>NUCLEOTIDE SEQUENCE [LARGE SCALE GENOMIC DNA]</scope>
    <source>
        <strain evidence="6 7">K1PN6</strain>
    </source>
</reference>
<dbReference type="GO" id="GO:0042918">
    <property type="term" value="P:alkanesulfonate transmembrane transport"/>
    <property type="evidence" value="ECO:0007669"/>
    <property type="project" value="TreeGrafter"/>
</dbReference>
<comment type="subcellular location">
    <subcellularLocation>
        <location evidence="1">Periplasm</location>
    </subcellularLocation>
</comment>
<keyword evidence="3 4" id="KW-0732">Signal</keyword>
<dbReference type="Proteomes" id="UP000373149">
    <property type="component" value="Unassembled WGS sequence"/>
</dbReference>
<dbReference type="SUPFAM" id="SSF53850">
    <property type="entry name" value="Periplasmic binding protein-like II"/>
    <property type="match status" value="1"/>
</dbReference>
<feature type="signal peptide" evidence="4">
    <location>
        <begin position="1"/>
        <end position="27"/>
    </location>
</feature>
<name>A0A5N8WKL9_9ACTN</name>
<dbReference type="InterPro" id="IPR015168">
    <property type="entry name" value="SsuA/THI5"/>
</dbReference>
<dbReference type="GO" id="GO:0042597">
    <property type="term" value="C:periplasmic space"/>
    <property type="evidence" value="ECO:0007669"/>
    <property type="project" value="UniProtKB-SubCell"/>
</dbReference>
<evidence type="ECO:0000313" key="7">
    <source>
        <dbReference type="Proteomes" id="UP000373149"/>
    </source>
</evidence>
<comment type="similarity">
    <text evidence="2">Belongs to the bacterial solute-binding protein SsuA/TauA family.</text>
</comment>
<comment type="caution">
    <text evidence="6">The sequence shown here is derived from an EMBL/GenBank/DDBJ whole genome shotgun (WGS) entry which is preliminary data.</text>
</comment>
<dbReference type="SMART" id="SM00062">
    <property type="entry name" value="PBPb"/>
    <property type="match status" value="1"/>
</dbReference>
<organism evidence="6 7">
    <name type="scientific">Streptomyces acidicola</name>
    <dbReference type="NCBI Taxonomy" id="2596892"/>
    <lineage>
        <taxon>Bacteria</taxon>
        <taxon>Bacillati</taxon>
        <taxon>Actinomycetota</taxon>
        <taxon>Actinomycetes</taxon>
        <taxon>Kitasatosporales</taxon>
        <taxon>Streptomycetaceae</taxon>
        <taxon>Streptomyces</taxon>
    </lineage>
</organism>
<feature type="chain" id="PRO_5038634123" evidence="4">
    <location>
        <begin position="28"/>
        <end position="335"/>
    </location>
</feature>
<evidence type="ECO:0000256" key="1">
    <source>
        <dbReference type="ARBA" id="ARBA00004418"/>
    </source>
</evidence>
<evidence type="ECO:0000256" key="2">
    <source>
        <dbReference type="ARBA" id="ARBA00010742"/>
    </source>
</evidence>
<feature type="domain" description="Solute-binding protein family 3/N-terminal" evidence="5">
    <location>
        <begin position="49"/>
        <end position="260"/>
    </location>
</feature>
<dbReference type="PANTHER" id="PTHR30024">
    <property type="entry name" value="ALIPHATIC SULFONATES-BINDING PROTEIN-RELATED"/>
    <property type="match status" value="1"/>
</dbReference>
<dbReference type="Pfam" id="PF09084">
    <property type="entry name" value="NMT1"/>
    <property type="match status" value="1"/>
</dbReference>
<sequence length="335" mass="35209">METRVSRRHPLAGVVALLALIAATALTACSAATTDSATGSGKTTASGPTVRIAVGIDPSFAPFFLADARGLWAEHGVNVQLVQFGRGGEGVDALAAGQVQLAGNSDTTTIGMLQQHTGLRSLLVYEESGRYLKVVLGPKVKDPSEVRKMAVVPGLSELAATRFLQSKGIDETSVDFVTADPPEIPALLQKGDVDAYVLWEPWPAKGAELGGRVLETTGDYGLSYAHWLITDDKWLSNNKGTAVRVAQALREAAKATEADPDAAAAATQKAAKVPTTQTVQAIEDIDFGVRDITAADLRGYTATARFYVDTGKVSSQPDVTGVVLPGWFTQQTKGS</sequence>
<evidence type="ECO:0000256" key="4">
    <source>
        <dbReference type="SAM" id="SignalP"/>
    </source>
</evidence>
<protein>
    <submittedName>
        <fullName evidence="6">ABC transporter substrate-binding protein</fullName>
    </submittedName>
</protein>
<gene>
    <name evidence="6" type="ORF">FPZ41_04985</name>
</gene>
<accession>A0A5N8WKL9</accession>
<evidence type="ECO:0000259" key="5">
    <source>
        <dbReference type="SMART" id="SM00062"/>
    </source>
</evidence>
<dbReference type="PANTHER" id="PTHR30024:SF47">
    <property type="entry name" value="TAURINE-BINDING PERIPLASMIC PROTEIN"/>
    <property type="match status" value="1"/>
</dbReference>
<dbReference type="RefSeq" id="WP_152859502.1">
    <property type="nucleotide sequence ID" value="NZ_VMNX01000008.1"/>
</dbReference>